<proteinExistence type="predicted"/>
<organism evidence="2 3">
    <name type="scientific">Acholeplasma brassicae</name>
    <dbReference type="NCBI Taxonomy" id="61635"/>
    <lineage>
        <taxon>Bacteria</taxon>
        <taxon>Bacillati</taxon>
        <taxon>Mycoplasmatota</taxon>
        <taxon>Mollicutes</taxon>
        <taxon>Acholeplasmatales</taxon>
        <taxon>Acholeplasmataceae</taxon>
        <taxon>Acholeplasma</taxon>
    </lineage>
</organism>
<dbReference type="KEGG" id="abra:BN85316900"/>
<feature type="transmembrane region" description="Helical" evidence="1">
    <location>
        <begin position="95"/>
        <end position="117"/>
    </location>
</feature>
<evidence type="ECO:0000313" key="3">
    <source>
        <dbReference type="Proteomes" id="UP000032737"/>
    </source>
</evidence>
<dbReference type="AlphaFoldDB" id="U4KQG6"/>
<accession>U4KQG6</accession>
<keyword evidence="1" id="KW-0812">Transmembrane</keyword>
<name>U4KQG6_9MOLU</name>
<dbReference type="HOGENOM" id="CLU_1736543_0_0_14"/>
<feature type="transmembrane region" description="Helical" evidence="1">
    <location>
        <begin position="12"/>
        <end position="30"/>
    </location>
</feature>
<sequence length="150" mass="17803">MMKTKHKYKLIILGIVISVFSVILFFWFNYKNQMDNFYEAWINSKKEIYYQHYVISKLKMNISLIVPLILMLPIELSIFISYLNKKNNHNLDKIYYLFIELVLGILLTIIVAVLYMARNAETLMFVYYGIAPIFAVLSIFTTNHIIKDNE</sequence>
<dbReference type="RefSeq" id="WP_030005561.1">
    <property type="nucleotide sequence ID" value="NC_022549.1"/>
</dbReference>
<evidence type="ECO:0000256" key="1">
    <source>
        <dbReference type="SAM" id="Phobius"/>
    </source>
</evidence>
<keyword evidence="1" id="KW-1133">Transmembrane helix</keyword>
<reference evidence="2 3" key="1">
    <citation type="journal article" date="2013" name="J. Mol. Microbiol. Biotechnol.">
        <title>Analysis of the Complete Genomes of Acholeplasma brassicae , A. palmae and A. laidlawii and Their Comparison to the Obligate Parasites from ' Candidatus Phytoplasma'.</title>
        <authorList>
            <person name="Kube M."/>
            <person name="Siewert C."/>
            <person name="Migdoll A.M."/>
            <person name="Duduk B."/>
            <person name="Holz S."/>
            <person name="Rabus R."/>
            <person name="Seemuller E."/>
            <person name="Mitrovic J."/>
            <person name="Muller I."/>
            <person name="Buttner C."/>
            <person name="Reinhardt R."/>
        </authorList>
    </citation>
    <scope>NUCLEOTIDE SEQUENCE [LARGE SCALE GENOMIC DNA]</scope>
    <source>
        <strain evidence="3">0502</strain>
    </source>
</reference>
<feature type="transmembrane region" description="Helical" evidence="1">
    <location>
        <begin position="123"/>
        <end position="146"/>
    </location>
</feature>
<evidence type="ECO:0000313" key="2">
    <source>
        <dbReference type="EMBL" id="CCV66711.1"/>
    </source>
</evidence>
<gene>
    <name evidence="2" type="ORF">BN85316900</name>
</gene>
<protein>
    <submittedName>
        <fullName evidence="2">Uncharacterized protein</fullName>
    </submittedName>
</protein>
<dbReference type="Proteomes" id="UP000032737">
    <property type="component" value="Chromosome"/>
</dbReference>
<keyword evidence="3" id="KW-1185">Reference proteome</keyword>
<dbReference type="EMBL" id="FO681348">
    <property type="protein sequence ID" value="CCV66711.1"/>
    <property type="molecule type" value="Genomic_DNA"/>
</dbReference>
<feature type="transmembrane region" description="Helical" evidence="1">
    <location>
        <begin position="62"/>
        <end position="83"/>
    </location>
</feature>
<keyword evidence="1" id="KW-0472">Membrane</keyword>